<proteinExistence type="predicted"/>
<organism evidence="3 4">
    <name type="scientific">Stenotrophomonas maltophilia</name>
    <name type="common">Pseudomonas maltophilia</name>
    <name type="synonym">Xanthomonas maltophilia</name>
    <dbReference type="NCBI Taxonomy" id="40324"/>
    <lineage>
        <taxon>Bacteria</taxon>
        <taxon>Pseudomonadati</taxon>
        <taxon>Pseudomonadota</taxon>
        <taxon>Gammaproteobacteria</taxon>
        <taxon>Lysobacterales</taxon>
        <taxon>Lysobacteraceae</taxon>
        <taxon>Stenotrophomonas</taxon>
        <taxon>Stenotrophomonas maltophilia group</taxon>
    </lineage>
</organism>
<dbReference type="InterPro" id="IPR009057">
    <property type="entry name" value="Homeodomain-like_sf"/>
</dbReference>
<evidence type="ECO:0000313" key="4">
    <source>
        <dbReference type="Proteomes" id="UP001225498"/>
    </source>
</evidence>
<feature type="region of interest" description="Disordered" evidence="1">
    <location>
        <begin position="163"/>
        <end position="182"/>
    </location>
</feature>
<evidence type="ECO:0000259" key="2">
    <source>
        <dbReference type="Pfam" id="PF08765"/>
    </source>
</evidence>
<accession>A0AAI9CP12</accession>
<dbReference type="EMBL" id="ABLTIR010000131">
    <property type="protein sequence ID" value="EKZ1928772.1"/>
    <property type="molecule type" value="Genomic_DNA"/>
</dbReference>
<dbReference type="Pfam" id="PF08765">
    <property type="entry name" value="Mor"/>
    <property type="match status" value="1"/>
</dbReference>
<dbReference type="InterPro" id="IPR014875">
    <property type="entry name" value="Mor_transcription_activator"/>
</dbReference>
<dbReference type="AlphaFoldDB" id="A0AAI9CP12"/>
<name>A0AAI9CP12_STEMA</name>
<reference evidence="3" key="1">
    <citation type="submission" date="2023-08" db="EMBL/GenBank/DDBJ databases">
        <authorList>
            <consortium name="Clinical and Environmental Microbiology Branch: Whole genome sequencing antimicrobial resistance pathogens in the healthcare setting"/>
        </authorList>
    </citation>
    <scope>NUCLEOTIDE SEQUENCE</scope>
    <source>
        <strain evidence="3">2023CJ-00293</strain>
    </source>
</reference>
<evidence type="ECO:0000256" key="1">
    <source>
        <dbReference type="SAM" id="MobiDB-lite"/>
    </source>
</evidence>
<dbReference type="SUPFAM" id="SSF46689">
    <property type="entry name" value="Homeodomain-like"/>
    <property type="match status" value="1"/>
</dbReference>
<evidence type="ECO:0000313" key="3">
    <source>
        <dbReference type="EMBL" id="EKZ1928772.1"/>
    </source>
</evidence>
<comment type="caution">
    <text evidence="3">The sequence shown here is derived from an EMBL/GenBank/DDBJ whole genome shotgun (WGS) entry which is preliminary data.</text>
</comment>
<feature type="domain" description="Mor transcription activator" evidence="2">
    <location>
        <begin position="75"/>
        <end position="171"/>
    </location>
</feature>
<dbReference type="Gene3D" id="1.10.10.60">
    <property type="entry name" value="Homeodomain-like"/>
    <property type="match status" value="1"/>
</dbReference>
<protein>
    <submittedName>
        <fullName evidence="3">Helix-turn-helix domain-containing protein</fullName>
    </submittedName>
</protein>
<dbReference type="Proteomes" id="UP001225498">
    <property type="component" value="Unassembled WGS sequence"/>
</dbReference>
<gene>
    <name evidence="3" type="ORF">REH87_003827</name>
</gene>
<sequence>MAPFSNEGSGVMEGLAAALARALHKLNSEVDVPAVVGAAIQYVAREHGGVNLCFPVSAEGAGRRSDTKARRDGFIAGLKAEVIRQLVIRGCDQDRREAAGAAAVASVLTAFSGGSVYIPSMAAYRQAEQHAAIVSRYRAGERTHEIAASCGISERSVRRILQRSRERNRREGRNWKATTDRP</sequence>